<evidence type="ECO:0000259" key="1">
    <source>
        <dbReference type="Pfam" id="PF01965"/>
    </source>
</evidence>
<dbReference type="PANTHER" id="PTHR43130:SF3">
    <property type="entry name" value="HTH-TYPE TRANSCRIPTIONAL REGULATOR RV1931C"/>
    <property type="match status" value="1"/>
</dbReference>
<dbReference type="Pfam" id="PF01965">
    <property type="entry name" value="DJ-1_PfpI"/>
    <property type="match status" value="1"/>
</dbReference>
<protein>
    <submittedName>
        <fullName evidence="2">DJ-1/PfpI family protein</fullName>
    </submittedName>
</protein>
<reference evidence="2" key="1">
    <citation type="submission" date="2019-12" db="EMBL/GenBank/DDBJ databases">
        <title>Whole-genome sequence of Halomicrobium mukohataei pws1.</title>
        <authorList>
            <person name="Verma D.K."/>
            <person name="Gopal K."/>
            <person name="Prasad E.S."/>
        </authorList>
    </citation>
    <scope>NUCLEOTIDE SEQUENCE</scope>
    <source>
        <strain evidence="2">Pws1</strain>
    </source>
</reference>
<dbReference type="RefSeq" id="WP_170094977.1">
    <property type="nucleotide sequence ID" value="NZ_WOYG01000001.1"/>
</dbReference>
<gene>
    <name evidence="2" type="ORF">GOC74_15205</name>
</gene>
<accession>A0A847UI88</accession>
<dbReference type="CDD" id="cd03139">
    <property type="entry name" value="GATase1_PfpI_2"/>
    <property type="match status" value="1"/>
</dbReference>
<feature type="domain" description="DJ-1/PfpI" evidence="1">
    <location>
        <begin position="4"/>
        <end position="176"/>
    </location>
</feature>
<dbReference type="InterPro" id="IPR002818">
    <property type="entry name" value="DJ-1/PfpI"/>
</dbReference>
<comment type="caution">
    <text evidence="2">The sequence shown here is derived from an EMBL/GenBank/DDBJ whole genome shotgun (WGS) entry which is preliminary data.</text>
</comment>
<dbReference type="AlphaFoldDB" id="A0A847UI88"/>
<dbReference type="OrthoDB" id="8348at2157"/>
<dbReference type="SUPFAM" id="SSF52317">
    <property type="entry name" value="Class I glutamine amidotransferase-like"/>
    <property type="match status" value="1"/>
</dbReference>
<name>A0A847UI88_9EURY</name>
<dbReference type="Proteomes" id="UP000608662">
    <property type="component" value="Unassembled WGS sequence"/>
</dbReference>
<dbReference type="EMBL" id="WOYG01000001">
    <property type="protein sequence ID" value="NLV11274.1"/>
    <property type="molecule type" value="Genomic_DNA"/>
</dbReference>
<dbReference type="Gene3D" id="3.40.50.880">
    <property type="match status" value="1"/>
</dbReference>
<dbReference type="InterPro" id="IPR029062">
    <property type="entry name" value="Class_I_gatase-like"/>
</dbReference>
<dbReference type="InterPro" id="IPR052158">
    <property type="entry name" value="INH-QAR"/>
</dbReference>
<proteinExistence type="predicted"/>
<sequence>MADAAVLLFDGVESLDAVGPYDVLARATESDIALSDVALLTATPTESVTASKGTEIVPHGTLDAEDPPDYLLVPGGRWASGTAGGVRAAVERGVVPALVADCHAAGSTVAAVCTGAMVLARAGLLEGRPAVTHASALSDLAATDATVVDARVVDDGDVLTAGGVTAGIDLALWLVEREWGAGVAENVRATLEYDRSDDIYRSESA</sequence>
<organism evidence="2 3">
    <name type="scientific">Halomicrobium mukohataei</name>
    <dbReference type="NCBI Taxonomy" id="57705"/>
    <lineage>
        <taxon>Archaea</taxon>
        <taxon>Methanobacteriati</taxon>
        <taxon>Methanobacteriota</taxon>
        <taxon>Stenosarchaea group</taxon>
        <taxon>Halobacteria</taxon>
        <taxon>Halobacteriales</taxon>
        <taxon>Haloarculaceae</taxon>
        <taxon>Halomicrobium</taxon>
    </lineage>
</organism>
<evidence type="ECO:0000313" key="2">
    <source>
        <dbReference type="EMBL" id="NLV11274.1"/>
    </source>
</evidence>
<dbReference type="PANTHER" id="PTHR43130">
    <property type="entry name" value="ARAC-FAMILY TRANSCRIPTIONAL REGULATOR"/>
    <property type="match status" value="1"/>
</dbReference>
<evidence type="ECO:0000313" key="3">
    <source>
        <dbReference type="Proteomes" id="UP000608662"/>
    </source>
</evidence>